<proteinExistence type="predicted"/>
<evidence type="ECO:0000313" key="3">
    <source>
        <dbReference type="Proteomes" id="UP000007798"/>
    </source>
</evidence>
<reference evidence="2 3" key="1">
    <citation type="journal article" date="2007" name="Nature">
        <title>Evolution of genes and genomes on the Drosophila phylogeny.</title>
        <authorList>
            <consortium name="Drosophila 12 Genomes Consortium"/>
            <person name="Clark A.G."/>
            <person name="Eisen M.B."/>
            <person name="Smith D.R."/>
            <person name="Bergman C.M."/>
            <person name="Oliver B."/>
            <person name="Markow T.A."/>
            <person name="Kaufman T.C."/>
            <person name="Kellis M."/>
            <person name="Gelbart W."/>
            <person name="Iyer V.N."/>
            <person name="Pollard D.A."/>
            <person name="Sackton T.B."/>
            <person name="Larracuente A.M."/>
            <person name="Singh N.D."/>
            <person name="Abad J.P."/>
            <person name="Abt D.N."/>
            <person name="Adryan B."/>
            <person name="Aguade M."/>
            <person name="Akashi H."/>
            <person name="Anderson W.W."/>
            <person name="Aquadro C.F."/>
            <person name="Ardell D.H."/>
            <person name="Arguello R."/>
            <person name="Artieri C.G."/>
            <person name="Barbash D.A."/>
            <person name="Barker D."/>
            <person name="Barsanti P."/>
            <person name="Batterham P."/>
            <person name="Batzoglou S."/>
            <person name="Begun D."/>
            <person name="Bhutkar A."/>
            <person name="Blanco E."/>
            <person name="Bosak S.A."/>
            <person name="Bradley R.K."/>
            <person name="Brand A.D."/>
            <person name="Brent M.R."/>
            <person name="Brooks A.N."/>
            <person name="Brown R.H."/>
            <person name="Butlin R.K."/>
            <person name="Caggese C."/>
            <person name="Calvi B.R."/>
            <person name="Bernardo de Carvalho A."/>
            <person name="Caspi A."/>
            <person name="Castrezana S."/>
            <person name="Celniker S.E."/>
            <person name="Chang J.L."/>
            <person name="Chapple C."/>
            <person name="Chatterji S."/>
            <person name="Chinwalla A."/>
            <person name="Civetta A."/>
            <person name="Clifton S.W."/>
            <person name="Comeron J.M."/>
            <person name="Costello J.C."/>
            <person name="Coyne J.A."/>
            <person name="Daub J."/>
            <person name="David R.G."/>
            <person name="Delcher A.L."/>
            <person name="Delehaunty K."/>
            <person name="Do C.B."/>
            <person name="Ebling H."/>
            <person name="Edwards K."/>
            <person name="Eickbush T."/>
            <person name="Evans J.D."/>
            <person name="Filipski A."/>
            <person name="Findeiss S."/>
            <person name="Freyhult E."/>
            <person name="Fulton L."/>
            <person name="Fulton R."/>
            <person name="Garcia A.C."/>
            <person name="Gardiner A."/>
            <person name="Garfield D.A."/>
            <person name="Garvin B.E."/>
            <person name="Gibson G."/>
            <person name="Gilbert D."/>
            <person name="Gnerre S."/>
            <person name="Godfrey J."/>
            <person name="Good R."/>
            <person name="Gotea V."/>
            <person name="Gravely B."/>
            <person name="Greenberg A.J."/>
            <person name="Griffiths-Jones S."/>
            <person name="Gross S."/>
            <person name="Guigo R."/>
            <person name="Gustafson E.A."/>
            <person name="Haerty W."/>
            <person name="Hahn M.W."/>
            <person name="Halligan D.L."/>
            <person name="Halpern A.L."/>
            <person name="Halter G.M."/>
            <person name="Han M.V."/>
            <person name="Heger A."/>
            <person name="Hillier L."/>
            <person name="Hinrichs A.S."/>
            <person name="Holmes I."/>
            <person name="Hoskins R.A."/>
            <person name="Hubisz M.J."/>
            <person name="Hultmark D."/>
            <person name="Huntley M.A."/>
            <person name="Jaffe D.B."/>
            <person name="Jagadeeshan S."/>
            <person name="Jeck W.R."/>
            <person name="Johnson J."/>
            <person name="Jones C.D."/>
            <person name="Jordan W.C."/>
            <person name="Karpen G.H."/>
            <person name="Kataoka E."/>
            <person name="Keightley P.D."/>
            <person name="Kheradpour P."/>
            <person name="Kirkness E.F."/>
            <person name="Koerich L.B."/>
            <person name="Kristiansen K."/>
            <person name="Kudrna D."/>
            <person name="Kulathinal R.J."/>
            <person name="Kumar S."/>
            <person name="Kwok R."/>
            <person name="Lander E."/>
            <person name="Langley C.H."/>
            <person name="Lapoint R."/>
            <person name="Lazzaro B.P."/>
            <person name="Lee S.J."/>
            <person name="Levesque L."/>
            <person name="Li R."/>
            <person name="Lin C.F."/>
            <person name="Lin M.F."/>
            <person name="Lindblad-Toh K."/>
            <person name="Llopart A."/>
            <person name="Long M."/>
            <person name="Low L."/>
            <person name="Lozovsky E."/>
            <person name="Lu J."/>
            <person name="Luo M."/>
            <person name="Machado C.A."/>
            <person name="Makalowski W."/>
            <person name="Marzo M."/>
            <person name="Matsuda M."/>
            <person name="Matzkin L."/>
            <person name="McAllister B."/>
            <person name="McBride C.S."/>
            <person name="McKernan B."/>
            <person name="McKernan K."/>
            <person name="Mendez-Lago M."/>
            <person name="Minx P."/>
            <person name="Mollenhauer M.U."/>
            <person name="Montooth K."/>
            <person name="Mount S.M."/>
            <person name="Mu X."/>
            <person name="Myers E."/>
            <person name="Negre B."/>
            <person name="Newfeld S."/>
            <person name="Nielsen R."/>
            <person name="Noor M.A."/>
            <person name="O'Grady P."/>
            <person name="Pachter L."/>
            <person name="Papaceit M."/>
            <person name="Parisi M.J."/>
            <person name="Parisi M."/>
            <person name="Parts L."/>
            <person name="Pedersen J.S."/>
            <person name="Pesole G."/>
            <person name="Phillippy A.M."/>
            <person name="Ponting C.P."/>
            <person name="Pop M."/>
            <person name="Porcelli D."/>
            <person name="Powell J.R."/>
            <person name="Prohaska S."/>
            <person name="Pruitt K."/>
            <person name="Puig M."/>
            <person name="Quesneville H."/>
            <person name="Ram K.R."/>
            <person name="Rand D."/>
            <person name="Rasmussen M.D."/>
            <person name="Reed L.K."/>
            <person name="Reenan R."/>
            <person name="Reily A."/>
            <person name="Remington K.A."/>
            <person name="Rieger T.T."/>
            <person name="Ritchie M.G."/>
            <person name="Robin C."/>
            <person name="Rogers Y.H."/>
            <person name="Rohde C."/>
            <person name="Rozas J."/>
            <person name="Rubenfield M.J."/>
            <person name="Ruiz A."/>
            <person name="Russo S."/>
            <person name="Salzberg S.L."/>
            <person name="Sanchez-Gracia A."/>
            <person name="Saranga D.J."/>
            <person name="Sato H."/>
            <person name="Schaeffer S.W."/>
            <person name="Schatz M.C."/>
            <person name="Schlenke T."/>
            <person name="Schwartz R."/>
            <person name="Segarra C."/>
            <person name="Singh R.S."/>
            <person name="Sirot L."/>
            <person name="Sirota M."/>
            <person name="Sisneros N.B."/>
            <person name="Smith C.D."/>
            <person name="Smith T.F."/>
            <person name="Spieth J."/>
            <person name="Stage D.E."/>
            <person name="Stark A."/>
            <person name="Stephan W."/>
            <person name="Strausberg R.L."/>
            <person name="Strempel S."/>
            <person name="Sturgill D."/>
            <person name="Sutton G."/>
            <person name="Sutton G.G."/>
            <person name="Tao W."/>
            <person name="Teichmann S."/>
            <person name="Tobari Y.N."/>
            <person name="Tomimura Y."/>
            <person name="Tsolas J.M."/>
            <person name="Valente V.L."/>
            <person name="Venter E."/>
            <person name="Venter J.C."/>
            <person name="Vicario S."/>
            <person name="Vieira F.G."/>
            <person name="Vilella A.J."/>
            <person name="Villasante A."/>
            <person name="Walenz B."/>
            <person name="Wang J."/>
            <person name="Wasserman M."/>
            <person name="Watts T."/>
            <person name="Wilson D."/>
            <person name="Wilson R.K."/>
            <person name="Wing R.A."/>
            <person name="Wolfner M.F."/>
            <person name="Wong A."/>
            <person name="Wong G.K."/>
            <person name="Wu C.I."/>
            <person name="Wu G."/>
            <person name="Yamamoto D."/>
            <person name="Yang H.P."/>
            <person name="Yang S.P."/>
            <person name="Yorke J.A."/>
            <person name="Yoshida K."/>
            <person name="Zdobnov E."/>
            <person name="Zhang P."/>
            <person name="Zhang Y."/>
            <person name="Zimin A.V."/>
            <person name="Baldwin J."/>
            <person name="Abdouelleil A."/>
            <person name="Abdulkadir J."/>
            <person name="Abebe A."/>
            <person name="Abera B."/>
            <person name="Abreu J."/>
            <person name="Acer S.C."/>
            <person name="Aftuck L."/>
            <person name="Alexander A."/>
            <person name="An P."/>
            <person name="Anderson E."/>
            <person name="Anderson S."/>
            <person name="Arachi H."/>
            <person name="Azer M."/>
            <person name="Bachantsang P."/>
            <person name="Barry A."/>
            <person name="Bayul T."/>
            <person name="Berlin A."/>
            <person name="Bessette D."/>
            <person name="Bloom T."/>
            <person name="Blye J."/>
            <person name="Boguslavskiy L."/>
            <person name="Bonnet C."/>
            <person name="Boukhgalter B."/>
            <person name="Bourzgui I."/>
            <person name="Brown A."/>
            <person name="Cahill P."/>
            <person name="Channer S."/>
            <person name="Cheshatsang Y."/>
            <person name="Chuda L."/>
            <person name="Citroen M."/>
            <person name="Collymore A."/>
            <person name="Cooke P."/>
            <person name="Costello M."/>
            <person name="D'Aco K."/>
            <person name="Daza R."/>
            <person name="De Haan G."/>
            <person name="DeGray S."/>
            <person name="DeMaso C."/>
            <person name="Dhargay N."/>
            <person name="Dooley K."/>
            <person name="Dooley E."/>
            <person name="Doricent M."/>
            <person name="Dorje P."/>
            <person name="Dorjee K."/>
            <person name="Dupes A."/>
            <person name="Elong R."/>
            <person name="Falk J."/>
            <person name="Farina A."/>
            <person name="Faro S."/>
            <person name="Ferguson D."/>
            <person name="Fisher S."/>
            <person name="Foley C.D."/>
            <person name="Franke A."/>
            <person name="Friedrich D."/>
            <person name="Gadbois L."/>
            <person name="Gearin G."/>
            <person name="Gearin C.R."/>
            <person name="Giannoukos G."/>
            <person name="Goode T."/>
            <person name="Graham J."/>
            <person name="Grandbois E."/>
            <person name="Grewal S."/>
            <person name="Gyaltsen K."/>
            <person name="Hafez N."/>
            <person name="Hagos B."/>
            <person name="Hall J."/>
            <person name="Henson C."/>
            <person name="Hollinger A."/>
            <person name="Honan T."/>
            <person name="Huard M.D."/>
            <person name="Hughes L."/>
            <person name="Hurhula B."/>
            <person name="Husby M.E."/>
            <person name="Kamat A."/>
            <person name="Kanga B."/>
            <person name="Kashin S."/>
            <person name="Khazanovich D."/>
            <person name="Kisner P."/>
            <person name="Lance K."/>
            <person name="Lara M."/>
            <person name="Lee W."/>
            <person name="Lennon N."/>
            <person name="Letendre F."/>
            <person name="LeVine R."/>
            <person name="Lipovsky A."/>
            <person name="Liu X."/>
            <person name="Liu J."/>
            <person name="Liu S."/>
            <person name="Lokyitsang T."/>
            <person name="Lokyitsang Y."/>
            <person name="Lubonja R."/>
            <person name="Lui A."/>
            <person name="MacDonald P."/>
            <person name="Magnisalis V."/>
            <person name="Maru K."/>
            <person name="Matthews C."/>
            <person name="McCusker W."/>
            <person name="McDonough S."/>
            <person name="Mehta T."/>
            <person name="Meldrim J."/>
            <person name="Meneus L."/>
            <person name="Mihai O."/>
            <person name="Mihalev A."/>
            <person name="Mihova T."/>
            <person name="Mittelman R."/>
            <person name="Mlenga V."/>
            <person name="Montmayeur A."/>
            <person name="Mulrain L."/>
            <person name="Navidi A."/>
            <person name="Naylor J."/>
            <person name="Negash T."/>
            <person name="Nguyen T."/>
            <person name="Nguyen N."/>
            <person name="Nicol R."/>
            <person name="Norbu C."/>
            <person name="Norbu N."/>
            <person name="Novod N."/>
            <person name="O'Neill B."/>
            <person name="Osman S."/>
            <person name="Markiewicz E."/>
            <person name="Oyono O.L."/>
            <person name="Patti C."/>
            <person name="Phunkhang P."/>
            <person name="Pierre F."/>
            <person name="Priest M."/>
            <person name="Raghuraman S."/>
            <person name="Rege F."/>
            <person name="Reyes R."/>
            <person name="Rise C."/>
            <person name="Rogov P."/>
            <person name="Ross K."/>
            <person name="Ryan E."/>
            <person name="Settipalli S."/>
            <person name="Shea T."/>
            <person name="Sherpa N."/>
            <person name="Shi L."/>
            <person name="Shih D."/>
            <person name="Sparrow T."/>
            <person name="Spaulding J."/>
            <person name="Stalker J."/>
            <person name="Stange-Thomann N."/>
            <person name="Stavropoulos S."/>
            <person name="Stone C."/>
            <person name="Strader C."/>
            <person name="Tesfaye S."/>
            <person name="Thomson T."/>
            <person name="Thoulutsang Y."/>
            <person name="Thoulutsang D."/>
            <person name="Topham K."/>
            <person name="Topping I."/>
            <person name="Tsamla T."/>
            <person name="Vassiliev H."/>
            <person name="Vo A."/>
            <person name="Wangchuk T."/>
            <person name="Wangdi T."/>
            <person name="Weiand M."/>
            <person name="Wilkinson J."/>
            <person name="Wilson A."/>
            <person name="Yadav S."/>
            <person name="Young G."/>
            <person name="Yu Q."/>
            <person name="Zembek L."/>
            <person name="Zhong D."/>
            <person name="Zimmer A."/>
            <person name="Zwirko Z."/>
            <person name="Jaffe D.B."/>
            <person name="Alvarez P."/>
            <person name="Brockman W."/>
            <person name="Butler J."/>
            <person name="Chin C."/>
            <person name="Gnerre S."/>
            <person name="Grabherr M."/>
            <person name="Kleber M."/>
            <person name="Mauceli E."/>
            <person name="MacCallum I."/>
        </authorList>
    </citation>
    <scope>NUCLEOTIDE SEQUENCE [LARGE SCALE GENOMIC DNA]</scope>
    <source>
        <strain evidence="3">Tucson 14030-0811.24</strain>
    </source>
</reference>
<dbReference type="GO" id="GO:0072687">
    <property type="term" value="C:meiotic spindle"/>
    <property type="evidence" value="ECO:0007669"/>
    <property type="project" value="EnsemblMetazoa"/>
</dbReference>
<dbReference type="OrthoDB" id="8036393at2759"/>
<keyword evidence="1" id="KW-0175">Coiled coil</keyword>
<sequence>MDNLKYQEEIKSLKTLAEHYEAQLKLVNIELCEFNGSELDILEVCTGLQADLYIHDLKNLHEYYYERKKDGIEHKVIVMQQTAGVNELKNIIAETDQEIDILERFIETAKARCISDPELQQRKNHLEATKQALLDRQISLKILNELNLDAIMDKIDMLKMEGSN</sequence>
<dbReference type="GO" id="GO:0008017">
    <property type="term" value="F:microtubule binding"/>
    <property type="evidence" value="ECO:0007669"/>
    <property type="project" value="EnsemblMetazoa"/>
</dbReference>
<dbReference type="KEGG" id="dwi:26529160"/>
<dbReference type="GO" id="GO:0070652">
    <property type="term" value="C:HAUS complex"/>
    <property type="evidence" value="ECO:0007669"/>
    <property type="project" value="EnsemblMetazoa"/>
</dbReference>
<evidence type="ECO:0008006" key="4">
    <source>
        <dbReference type="Google" id="ProtNLM"/>
    </source>
</evidence>
<evidence type="ECO:0000313" key="2">
    <source>
        <dbReference type="EMBL" id="KRF97798.1"/>
    </source>
</evidence>
<dbReference type="Proteomes" id="UP000007798">
    <property type="component" value="Unassembled WGS sequence"/>
</dbReference>
<dbReference type="GO" id="GO:0051301">
    <property type="term" value="P:cell division"/>
    <property type="evidence" value="ECO:0007669"/>
    <property type="project" value="EnsemblMetazoa"/>
</dbReference>
<feature type="coiled-coil region" evidence="1">
    <location>
        <begin position="3"/>
        <end position="30"/>
    </location>
</feature>
<keyword evidence="3" id="KW-1185">Reference proteome</keyword>
<name>A0A0Q9WPI9_DROWI</name>
<dbReference type="STRING" id="7260.A0A0Q9WPI9"/>
<dbReference type="InParanoid" id="A0A0Q9WPI9"/>
<gene>
    <name evidence="2" type="primary">Dwil\GK27158</name>
    <name evidence="2" type="ORF">Dwil_GK27158</name>
</gene>
<evidence type="ECO:0000256" key="1">
    <source>
        <dbReference type="SAM" id="Coils"/>
    </source>
</evidence>
<dbReference type="EMBL" id="CH963847">
    <property type="protein sequence ID" value="KRF97798.1"/>
    <property type="molecule type" value="Genomic_DNA"/>
</dbReference>
<dbReference type="GO" id="GO:0090221">
    <property type="term" value="P:mitotic spindle-templated microtubule nucleation"/>
    <property type="evidence" value="ECO:0007669"/>
    <property type="project" value="EnsemblMetazoa"/>
</dbReference>
<dbReference type="AlphaFoldDB" id="A0A0Q9WPI9"/>
<feature type="coiled-coil region" evidence="1">
    <location>
        <begin position="85"/>
        <end position="112"/>
    </location>
</feature>
<protein>
    <recommendedName>
        <fullName evidence="4">Augmin complex subunit wac</fullName>
    </recommendedName>
</protein>
<dbReference type="FunCoup" id="A0A0Q9WPI9">
    <property type="interactions" value="18"/>
</dbReference>
<accession>A0A0Q9WPI9</accession>
<dbReference type="GO" id="GO:0007056">
    <property type="term" value="P:spindle assembly involved in female meiosis"/>
    <property type="evidence" value="ECO:0007669"/>
    <property type="project" value="EnsemblMetazoa"/>
</dbReference>
<organism evidence="2 3">
    <name type="scientific">Drosophila willistoni</name>
    <name type="common">Fruit fly</name>
    <dbReference type="NCBI Taxonomy" id="7260"/>
    <lineage>
        <taxon>Eukaryota</taxon>
        <taxon>Metazoa</taxon>
        <taxon>Ecdysozoa</taxon>
        <taxon>Arthropoda</taxon>
        <taxon>Hexapoda</taxon>
        <taxon>Insecta</taxon>
        <taxon>Pterygota</taxon>
        <taxon>Neoptera</taxon>
        <taxon>Endopterygota</taxon>
        <taxon>Diptera</taxon>
        <taxon>Brachycera</taxon>
        <taxon>Muscomorpha</taxon>
        <taxon>Ephydroidea</taxon>
        <taxon>Drosophilidae</taxon>
        <taxon>Drosophila</taxon>
        <taxon>Sophophora</taxon>
    </lineage>
</organism>